<proteinExistence type="inferred from homology"/>
<reference evidence="4" key="2">
    <citation type="submission" date="2020-09" db="EMBL/GenBank/DDBJ databases">
        <authorList>
            <person name="Sun Q."/>
            <person name="Ohkuma M."/>
        </authorList>
    </citation>
    <scope>NUCLEOTIDE SEQUENCE</scope>
    <source>
        <strain evidence="4">JCM 1480</strain>
    </source>
</reference>
<name>A0A8H9GA99_9MICO</name>
<evidence type="ECO:0000313" key="6">
    <source>
        <dbReference type="Proteomes" id="UP000648535"/>
    </source>
</evidence>
<dbReference type="Proteomes" id="UP000648535">
    <property type="component" value="Unassembled WGS sequence"/>
</dbReference>
<reference evidence="4" key="1">
    <citation type="journal article" date="2014" name="Int. J. Syst. Evol. Microbiol.">
        <title>Complete genome sequence of Corynebacterium casei LMG S-19264T (=DSM 44701T), isolated from a smear-ripened cheese.</title>
        <authorList>
            <consortium name="US DOE Joint Genome Institute (JGI-PGF)"/>
            <person name="Walter F."/>
            <person name="Albersmeier A."/>
            <person name="Kalinowski J."/>
            <person name="Ruckert C."/>
        </authorList>
    </citation>
    <scope>NUCLEOTIDE SEQUENCE</scope>
    <source>
        <strain evidence="4">JCM 1480</strain>
    </source>
</reference>
<comment type="similarity">
    <text evidence="1 2">Belongs to the UPF0225 family.</text>
</comment>
<dbReference type="InterPro" id="IPR004027">
    <property type="entry name" value="SEC_C_motif"/>
</dbReference>
<organism evidence="4 6">
    <name type="scientific">Curtobacterium luteum</name>
    <dbReference type="NCBI Taxonomy" id="33881"/>
    <lineage>
        <taxon>Bacteria</taxon>
        <taxon>Bacillati</taxon>
        <taxon>Actinomycetota</taxon>
        <taxon>Actinomycetes</taxon>
        <taxon>Micrococcales</taxon>
        <taxon>Microbacteriaceae</taxon>
        <taxon>Curtobacterium</taxon>
    </lineage>
</organism>
<dbReference type="Pfam" id="PF17775">
    <property type="entry name" value="YchJ_M-like"/>
    <property type="match status" value="1"/>
</dbReference>
<dbReference type="InterPro" id="IPR032710">
    <property type="entry name" value="NTF2-like_dom_sf"/>
</dbReference>
<dbReference type="EMBL" id="JAFBCG010000001">
    <property type="protein sequence ID" value="MBM7803888.1"/>
    <property type="molecule type" value="Genomic_DNA"/>
</dbReference>
<dbReference type="Proteomes" id="UP000746584">
    <property type="component" value="Unassembled WGS sequence"/>
</dbReference>
<dbReference type="HAMAP" id="MF_00612">
    <property type="entry name" value="UPF0225"/>
    <property type="match status" value="1"/>
</dbReference>
<dbReference type="InterPro" id="IPR048469">
    <property type="entry name" value="YchJ-like_M"/>
</dbReference>
<dbReference type="SUPFAM" id="SSF54427">
    <property type="entry name" value="NTF2-like"/>
    <property type="match status" value="1"/>
</dbReference>
<evidence type="ECO:0000313" key="5">
    <source>
        <dbReference type="EMBL" id="MBM7803888.1"/>
    </source>
</evidence>
<gene>
    <name evidence="4" type="ORF">GCM10009769_23560</name>
    <name evidence="5" type="ORF">JOE58_003139</name>
</gene>
<dbReference type="EMBL" id="BMOI01000010">
    <property type="protein sequence ID" value="GGL04772.1"/>
    <property type="molecule type" value="Genomic_DNA"/>
</dbReference>
<feature type="domain" description="YchJ-like middle NTF2-like" evidence="3">
    <location>
        <begin position="31"/>
        <end position="125"/>
    </location>
</feature>
<evidence type="ECO:0000256" key="1">
    <source>
        <dbReference type="ARBA" id="ARBA00010839"/>
    </source>
</evidence>
<comment type="caution">
    <text evidence="4">The sequence shown here is derived from an EMBL/GenBank/DDBJ whole genome shotgun (WGS) entry which is preliminary data.</text>
</comment>
<evidence type="ECO:0000259" key="3">
    <source>
        <dbReference type="Pfam" id="PF17775"/>
    </source>
</evidence>
<dbReference type="AlphaFoldDB" id="A0A8H9GA99"/>
<sequence>MIADTDRCPCLSGNPYGECCGPLHAGAPAPTAERLMRSRFTAFALGLPEYLLATWHHSTRPTSLELDTAQRWTRLDVIGTRAGGPFDTEGTVAFRAWWRSDTERGVLEETSTFVREGGRWSYVDGVVSAG</sequence>
<accession>A0A8H9GA99</accession>
<reference evidence="5 7" key="3">
    <citation type="submission" date="2021-01" db="EMBL/GenBank/DDBJ databases">
        <title>Sequencing the genomes of 1000 actinobacteria strains.</title>
        <authorList>
            <person name="Klenk H.-P."/>
        </authorList>
    </citation>
    <scope>NUCLEOTIDE SEQUENCE [LARGE SCALE GENOMIC DNA]</scope>
    <source>
        <strain evidence="5 7">DSM 20542</strain>
    </source>
</reference>
<dbReference type="InterPro" id="IPR023006">
    <property type="entry name" value="YchJ-like"/>
</dbReference>
<dbReference type="Pfam" id="PF02810">
    <property type="entry name" value="SEC-C"/>
    <property type="match status" value="1"/>
</dbReference>
<evidence type="ECO:0000256" key="2">
    <source>
        <dbReference type="HAMAP-Rule" id="MF_00612"/>
    </source>
</evidence>
<keyword evidence="7" id="KW-1185">Reference proteome</keyword>
<evidence type="ECO:0000313" key="4">
    <source>
        <dbReference type="EMBL" id="GGL04772.1"/>
    </source>
</evidence>
<dbReference type="RefSeq" id="WP_022904321.1">
    <property type="nucleotide sequence ID" value="NZ_BMOI01000010.1"/>
</dbReference>
<protein>
    <recommendedName>
        <fullName evidence="2">UPF0225 protein GCM10009769_23560</fullName>
    </recommendedName>
</protein>
<dbReference type="Gene3D" id="3.10.450.50">
    <property type="match status" value="1"/>
</dbReference>
<evidence type="ECO:0000313" key="7">
    <source>
        <dbReference type="Proteomes" id="UP000746584"/>
    </source>
</evidence>